<reference evidence="1" key="1">
    <citation type="journal article" date="2022" name="Plant J.">
        <title>Strategies of tolerance reflected in two North American maple genomes.</title>
        <authorList>
            <person name="McEvoy S.L."/>
            <person name="Sezen U.U."/>
            <person name="Trouern-Trend A."/>
            <person name="McMahon S.M."/>
            <person name="Schaberg P.G."/>
            <person name="Yang J."/>
            <person name="Wegrzyn J.L."/>
            <person name="Swenson N.G."/>
        </authorList>
    </citation>
    <scope>NUCLEOTIDE SEQUENCE</scope>
    <source>
        <strain evidence="1">NS2018</strain>
    </source>
</reference>
<proteinExistence type="predicted"/>
<dbReference type="Proteomes" id="UP001168877">
    <property type="component" value="Unassembled WGS sequence"/>
</dbReference>
<evidence type="ECO:0000313" key="2">
    <source>
        <dbReference type="Proteomes" id="UP001168877"/>
    </source>
</evidence>
<protein>
    <submittedName>
        <fullName evidence="1">Uncharacterized protein</fullName>
    </submittedName>
</protein>
<name>A0AA39VVR2_ACESA</name>
<keyword evidence="2" id="KW-1185">Reference proteome</keyword>
<reference evidence="1" key="2">
    <citation type="submission" date="2023-06" db="EMBL/GenBank/DDBJ databases">
        <authorList>
            <person name="Swenson N.G."/>
            <person name="Wegrzyn J.L."/>
            <person name="Mcevoy S.L."/>
        </authorList>
    </citation>
    <scope>NUCLEOTIDE SEQUENCE</scope>
    <source>
        <strain evidence="1">NS2018</strain>
        <tissue evidence="1">Leaf</tissue>
    </source>
</reference>
<organism evidence="1 2">
    <name type="scientific">Acer saccharum</name>
    <name type="common">Sugar maple</name>
    <dbReference type="NCBI Taxonomy" id="4024"/>
    <lineage>
        <taxon>Eukaryota</taxon>
        <taxon>Viridiplantae</taxon>
        <taxon>Streptophyta</taxon>
        <taxon>Embryophyta</taxon>
        <taxon>Tracheophyta</taxon>
        <taxon>Spermatophyta</taxon>
        <taxon>Magnoliopsida</taxon>
        <taxon>eudicotyledons</taxon>
        <taxon>Gunneridae</taxon>
        <taxon>Pentapetalae</taxon>
        <taxon>rosids</taxon>
        <taxon>malvids</taxon>
        <taxon>Sapindales</taxon>
        <taxon>Sapindaceae</taxon>
        <taxon>Hippocastanoideae</taxon>
        <taxon>Acereae</taxon>
        <taxon>Acer</taxon>
    </lineage>
</organism>
<comment type="caution">
    <text evidence="1">The sequence shown here is derived from an EMBL/GenBank/DDBJ whole genome shotgun (WGS) entry which is preliminary data.</text>
</comment>
<accession>A0AA39VVR2</accession>
<evidence type="ECO:0000313" key="1">
    <source>
        <dbReference type="EMBL" id="KAK0592421.1"/>
    </source>
</evidence>
<dbReference type="AlphaFoldDB" id="A0AA39VVR2"/>
<gene>
    <name evidence="1" type="ORF">LWI29_018866</name>
</gene>
<sequence>MGLCEVMLELPGEGRCVCTWHDMGAGRMVGSISGYMMWRFMEVTRLEACDGDDRCESPSPMTRILPFFFVCTTALFPSVSFSNSEIKFYPSSHRLLSPAVSLTGNLLHRRHLKQGISQIVYEVQKSVGWWHESQIPATING</sequence>
<dbReference type="EMBL" id="JAUESC010000380">
    <property type="protein sequence ID" value="KAK0592421.1"/>
    <property type="molecule type" value="Genomic_DNA"/>
</dbReference>